<name>A5E2G9_LODEL</name>
<keyword evidence="5" id="KW-1185">Reference proteome</keyword>
<dbReference type="InParanoid" id="A5E2G9"/>
<dbReference type="PANTHER" id="PTHR31145:SF6">
    <property type="entry name" value="INTEGRAL MEMBRANE PROTEIN (AFU_ORTHOLOGUE AFUA_7G01610)"/>
    <property type="match status" value="1"/>
</dbReference>
<protein>
    <recommendedName>
        <fullName evidence="3">TRP C-terminal domain-containing protein</fullName>
    </recommendedName>
</protein>
<dbReference type="InterPro" id="IPR010308">
    <property type="entry name" value="TRP_C"/>
</dbReference>
<feature type="transmembrane region" description="Helical" evidence="2">
    <location>
        <begin position="750"/>
        <end position="775"/>
    </location>
</feature>
<dbReference type="STRING" id="379508.A5E2G9"/>
<dbReference type="OMA" id="CPLYYND"/>
<evidence type="ECO:0000259" key="3">
    <source>
        <dbReference type="Pfam" id="PF06011"/>
    </source>
</evidence>
<dbReference type="Proteomes" id="UP000001996">
    <property type="component" value="Unassembled WGS sequence"/>
</dbReference>
<feature type="transmembrane region" description="Helical" evidence="2">
    <location>
        <begin position="341"/>
        <end position="361"/>
    </location>
</feature>
<feature type="domain" description="TRP C-terminal" evidence="3">
    <location>
        <begin position="382"/>
        <end position="791"/>
    </location>
</feature>
<reference evidence="4 5" key="1">
    <citation type="journal article" date="2009" name="Nature">
        <title>Evolution of pathogenicity and sexual reproduction in eight Candida genomes.</title>
        <authorList>
            <person name="Butler G."/>
            <person name="Rasmussen M.D."/>
            <person name="Lin M.F."/>
            <person name="Santos M.A."/>
            <person name="Sakthikumar S."/>
            <person name="Munro C.A."/>
            <person name="Rheinbay E."/>
            <person name="Grabherr M."/>
            <person name="Forche A."/>
            <person name="Reedy J.L."/>
            <person name="Agrafioti I."/>
            <person name="Arnaud M.B."/>
            <person name="Bates S."/>
            <person name="Brown A.J."/>
            <person name="Brunke S."/>
            <person name="Costanzo M.C."/>
            <person name="Fitzpatrick D.A."/>
            <person name="de Groot P.W."/>
            <person name="Harris D."/>
            <person name="Hoyer L.L."/>
            <person name="Hube B."/>
            <person name="Klis F.M."/>
            <person name="Kodira C."/>
            <person name="Lennard N."/>
            <person name="Logue M.E."/>
            <person name="Martin R."/>
            <person name="Neiman A.M."/>
            <person name="Nikolaou E."/>
            <person name="Quail M.A."/>
            <person name="Quinn J."/>
            <person name="Santos M.C."/>
            <person name="Schmitzberger F.F."/>
            <person name="Sherlock G."/>
            <person name="Shah P."/>
            <person name="Silverstein K.A."/>
            <person name="Skrzypek M.S."/>
            <person name="Soll D."/>
            <person name="Staggs R."/>
            <person name="Stansfield I."/>
            <person name="Stumpf M.P."/>
            <person name="Sudbery P.E."/>
            <person name="Srikantha T."/>
            <person name="Zeng Q."/>
            <person name="Berman J."/>
            <person name="Berriman M."/>
            <person name="Heitman J."/>
            <person name="Gow N.A."/>
            <person name="Lorenz M.C."/>
            <person name="Birren B.W."/>
            <person name="Kellis M."/>
            <person name="Cuomo C.A."/>
        </authorList>
    </citation>
    <scope>NUCLEOTIDE SEQUENCE [LARGE SCALE GENOMIC DNA]</scope>
    <source>
        <strain evidence="5">ATCC 11503 / BCRC 21390 / CBS 2605 / JCM 1781 / NBRC 1676 / NRRL YB-4239</strain>
    </source>
</reference>
<dbReference type="GeneID" id="5232142"/>
<feature type="transmembrane region" description="Helical" evidence="2">
    <location>
        <begin position="662"/>
        <end position="681"/>
    </location>
</feature>
<accession>A5E2G9</accession>
<dbReference type="GO" id="GO:0016020">
    <property type="term" value="C:membrane"/>
    <property type="evidence" value="ECO:0007669"/>
    <property type="project" value="TreeGrafter"/>
</dbReference>
<feature type="compositionally biased region" description="Basic and acidic residues" evidence="1">
    <location>
        <begin position="1029"/>
        <end position="1042"/>
    </location>
</feature>
<feature type="transmembrane region" description="Helical" evidence="2">
    <location>
        <begin position="310"/>
        <end position="329"/>
    </location>
</feature>
<dbReference type="EMBL" id="CH981528">
    <property type="protein sequence ID" value="EDK45627.1"/>
    <property type="molecule type" value="Genomic_DNA"/>
</dbReference>
<keyword evidence="2" id="KW-0812">Transmembrane</keyword>
<dbReference type="OrthoDB" id="5312224at2759"/>
<keyword evidence="2" id="KW-1133">Transmembrane helix</keyword>
<feature type="compositionally biased region" description="Low complexity" evidence="1">
    <location>
        <begin position="1046"/>
        <end position="1055"/>
    </location>
</feature>
<dbReference type="HOGENOM" id="CLU_015499_0_0_1"/>
<dbReference type="eggNOG" id="ENOG502S0RP">
    <property type="taxonomic scope" value="Eukaryota"/>
</dbReference>
<dbReference type="GO" id="GO:0055085">
    <property type="term" value="P:transmembrane transport"/>
    <property type="evidence" value="ECO:0007669"/>
    <property type="project" value="TreeGrafter"/>
</dbReference>
<feature type="transmembrane region" description="Helical" evidence="2">
    <location>
        <begin position="719"/>
        <end position="738"/>
    </location>
</feature>
<feature type="transmembrane region" description="Helical" evidence="2">
    <location>
        <begin position="266"/>
        <end position="289"/>
    </location>
</feature>
<evidence type="ECO:0000313" key="5">
    <source>
        <dbReference type="Proteomes" id="UP000001996"/>
    </source>
</evidence>
<evidence type="ECO:0000313" key="4">
    <source>
        <dbReference type="EMBL" id="EDK45627.1"/>
    </source>
</evidence>
<feature type="transmembrane region" description="Helical" evidence="2">
    <location>
        <begin position="402"/>
        <end position="423"/>
    </location>
</feature>
<dbReference type="VEuPathDB" id="FungiDB:LELG_03806"/>
<feature type="transmembrane region" description="Helical" evidence="2">
    <location>
        <begin position="373"/>
        <end position="390"/>
    </location>
</feature>
<feature type="transmembrane region" description="Helical" evidence="2">
    <location>
        <begin position="466"/>
        <end position="486"/>
    </location>
</feature>
<dbReference type="KEGG" id="lel:PVL30_004630"/>
<proteinExistence type="predicted"/>
<keyword evidence="2" id="KW-0472">Membrane</keyword>
<dbReference type="AlphaFoldDB" id="A5E2G9"/>
<dbReference type="Pfam" id="PF06011">
    <property type="entry name" value="TRP"/>
    <property type="match status" value="1"/>
</dbReference>
<sequence length="1062" mass="121358">MILTRPLLSLLPLRPLQSKQLLQQLLLKVLLLSWWLSLVSATFVDSQLCSSRNLKLKPFITDAALDEENKLLKFFINTQVLSIHPEDNKNRDIIISDVNLTTNRYTTFHIDIDFMGKNFISENKRFCDMVSVKNTTAYQNSPRFASKTIPLDGEDGTDGDEEAEITLVVSSLEEIHESEPTGKDFAGSNSTIQSLFSNSTGTLVSCPLYYNDSIMLYYEADVSEHFHRLGSYQVKFSVISNDNESSTIGCGNSYVTPFQPDAISDLVILGVLTLMSAAAAINIFIVSYSSYQESSNPFLFKASTFCNKKLLEQVDASVIGLIMYLQYVSFLGGLGLAYPGFLQPMIGLVKWCMLLGITAVSHSKEMEIYKEDNVYVTLSSGGLSTLALYGGGLELIDLWPNFMIVLCALCCLIVVARQLFIFVKKVFDRMLRKWLPNQRLIQGNSSTFAFFSKKNLYLILGHVLQLWFYTFGMPFLVITSFMFLAANDINGRHRNFASYWELSKCAFSFTTPYEELTIPLTVFTFGVSSDPSSSSFSSRASSSTLSTVEGASADSMHIITKNDDYSSHNYTSSPFYNSTLEQQYQNERGEKYMSVSTTCLVFGGILFACWIGLLIWFIFHYLIRITKKFRIKSSKNVSKLYTNLKTILIWSLLYYEYKPQRVYFVIFDLCLLFTQLMIIGLLQKLGIVQVFFLLALSMLELFMRYFFKPYYVKVKPWSTKFIFPVAKFLCTALSMAYIRTWQVSETVKTYVAYIQLLIHAFVAIVFIIQLLYLFAKTLVSMFKVKKWKTIDSTQVSMMNGVDEFDRAFEYRPVVPAYKPMDAALMKHETESTNFNDANADAAAAAAAAAAADDDDDNNYDGYLDDNFYFRGTNIYAKDNDTRSDLESNYSFLQQQKESDSRKLRNDYKVREADQIYHKYFTDDHIDPEIKELWDSRKFYNDSPAPVEELEMKPFTMRMRNRLYGRNNVKCEGTQWKNKYKNKKEVTKKNNDTMTADITTATGFQVSRPKKLVVKTLEEVQVQHGIGRLKDMQGLHDSQDTRRGSNSSSMMMMSEESLLKESF</sequence>
<gene>
    <name evidence="4" type="ORF">LELG_03806</name>
</gene>
<feature type="transmembrane region" description="Helical" evidence="2">
    <location>
        <begin position="600"/>
        <end position="623"/>
    </location>
</feature>
<feature type="region of interest" description="Disordered" evidence="1">
    <location>
        <begin position="1029"/>
        <end position="1062"/>
    </location>
</feature>
<dbReference type="PANTHER" id="PTHR31145">
    <property type="entry name" value="INTEGRAL MEMBRANE PROTEIN (AFU_ORTHOLOGUE AFUA_7G01610)"/>
    <property type="match status" value="1"/>
</dbReference>
<organism evidence="4 5">
    <name type="scientific">Lodderomyces elongisporus (strain ATCC 11503 / CBS 2605 / JCM 1781 / NBRC 1676 / NRRL YB-4239)</name>
    <name type="common">Yeast</name>
    <name type="synonym">Saccharomyces elongisporus</name>
    <dbReference type="NCBI Taxonomy" id="379508"/>
    <lineage>
        <taxon>Eukaryota</taxon>
        <taxon>Fungi</taxon>
        <taxon>Dikarya</taxon>
        <taxon>Ascomycota</taxon>
        <taxon>Saccharomycotina</taxon>
        <taxon>Pichiomycetes</taxon>
        <taxon>Debaryomycetaceae</taxon>
        <taxon>Candida/Lodderomyces clade</taxon>
        <taxon>Lodderomyces</taxon>
    </lineage>
</organism>
<dbReference type="InterPro" id="IPR040241">
    <property type="entry name" value="TRP_Flc/Pkd2-like"/>
</dbReference>
<evidence type="ECO:0000256" key="1">
    <source>
        <dbReference type="SAM" id="MobiDB-lite"/>
    </source>
</evidence>
<feature type="transmembrane region" description="Helical" evidence="2">
    <location>
        <begin position="687"/>
        <end position="707"/>
    </location>
</feature>
<evidence type="ECO:0000256" key="2">
    <source>
        <dbReference type="SAM" id="Phobius"/>
    </source>
</evidence>